<evidence type="ECO:0000313" key="2">
    <source>
        <dbReference type="EMBL" id="AKD01947.1"/>
    </source>
</evidence>
<reference evidence="2 3" key="1">
    <citation type="journal article" date="2015" name="Sci. Rep.">
        <title>Unraveling adaptation of Pontibacter korlensis to radiation and infertility in desert through complete genome and comparative transcriptomic analysis.</title>
        <authorList>
            <person name="Dai J."/>
            <person name="Dai W."/>
            <person name="Qiu C."/>
            <person name="Yang Z."/>
            <person name="Zhang Y."/>
            <person name="Zhou M."/>
            <person name="Zhang L."/>
            <person name="Fang C."/>
            <person name="Gao Q."/>
            <person name="Yang Q."/>
            <person name="Li X."/>
            <person name="Wang Z."/>
            <person name="Wang Z."/>
            <person name="Jia Z."/>
            <person name="Chen X."/>
        </authorList>
    </citation>
    <scope>NUCLEOTIDE SEQUENCE [LARGE SCALE GENOMIC DNA]</scope>
    <source>
        <strain evidence="2 3">X14-1T</strain>
    </source>
</reference>
<evidence type="ECO:0000313" key="3">
    <source>
        <dbReference type="Proteomes" id="UP000033109"/>
    </source>
</evidence>
<dbReference type="RefSeq" id="WP_046308652.1">
    <property type="nucleotide sequence ID" value="NZ_CBCSCY010000044.1"/>
</dbReference>
<feature type="transmembrane region" description="Helical" evidence="1">
    <location>
        <begin position="132"/>
        <end position="150"/>
    </location>
</feature>
<proteinExistence type="predicted"/>
<feature type="transmembrane region" description="Helical" evidence="1">
    <location>
        <begin position="333"/>
        <end position="354"/>
    </location>
</feature>
<evidence type="ECO:0000256" key="1">
    <source>
        <dbReference type="SAM" id="Phobius"/>
    </source>
</evidence>
<feature type="transmembrane region" description="Helical" evidence="1">
    <location>
        <begin position="37"/>
        <end position="55"/>
    </location>
</feature>
<keyword evidence="1" id="KW-0812">Transmembrane</keyword>
<dbReference type="HOGENOM" id="CLU_061112_0_0_10"/>
<keyword evidence="3" id="KW-1185">Reference proteome</keyword>
<dbReference type="STRING" id="400092.PKOR_00805"/>
<dbReference type="EMBL" id="CP009621">
    <property type="protein sequence ID" value="AKD01947.1"/>
    <property type="molecule type" value="Genomic_DNA"/>
</dbReference>
<accession>A0A0E3UUP5</accession>
<dbReference type="OrthoDB" id="975915at2"/>
<organism evidence="2 3">
    <name type="scientific">Pontibacter korlensis</name>
    <dbReference type="NCBI Taxonomy" id="400092"/>
    <lineage>
        <taxon>Bacteria</taxon>
        <taxon>Pseudomonadati</taxon>
        <taxon>Bacteroidota</taxon>
        <taxon>Cytophagia</taxon>
        <taxon>Cytophagales</taxon>
        <taxon>Hymenobacteraceae</taxon>
        <taxon>Pontibacter</taxon>
    </lineage>
</organism>
<dbReference type="PATRIC" id="fig|400092.3.peg.186"/>
<gene>
    <name evidence="2" type="ORF">PKOR_00805</name>
</gene>
<protein>
    <submittedName>
        <fullName evidence="2">Uncharacterized protein</fullName>
    </submittedName>
</protein>
<feature type="transmembrane region" description="Helical" evidence="1">
    <location>
        <begin position="292"/>
        <end position="312"/>
    </location>
</feature>
<feature type="transmembrane region" description="Helical" evidence="1">
    <location>
        <begin position="6"/>
        <end position="25"/>
    </location>
</feature>
<dbReference type="AlphaFoldDB" id="A0A0E3UUP5"/>
<keyword evidence="1" id="KW-0472">Membrane</keyword>
<keyword evidence="1" id="KW-1133">Transmembrane helix</keyword>
<feature type="transmembrane region" description="Helical" evidence="1">
    <location>
        <begin position="178"/>
        <end position="202"/>
    </location>
</feature>
<dbReference type="Proteomes" id="UP000033109">
    <property type="component" value="Chromosome"/>
</dbReference>
<dbReference type="KEGG" id="pko:PKOR_00805"/>
<sequence length="395" mass="44999">MGIQDILFILFILLLAHVCIEYHVLKLGEEHRQNLTNLWYYHLLFGVLFFAYISIFGGDAKGYWAGDEIDIKSLWAKGPGTYFIYILTNPFAYYLQLSFFSGSILFAFIGYLGLQFFYAISVTHSKGNLKLFGYKVFPLLFFLPNLHFWSSGVGKDTLSFFSIGLFSYASSKPLKRGWAIVVSLFLMYYVRPHIAIMILLSYGISILIDKRVNGLYRVLLTSVFILGFVVLFDDVMEYVKLEEVSTDSIEQFSSARASNLNRSHTGSAIDITSYPLPLKIFTFLYRPLFFDVHNITSLLASFESLYLLALSFHTLKAKPIKKFKSSPFQIKALTLFLIIATLAFSSFLGNLGIILRMKNMVTPGLLLFCLYSLTYKNSSSELNQHAKTKPKIRLA</sequence>
<feature type="transmembrane region" description="Helical" evidence="1">
    <location>
        <begin position="93"/>
        <end position="120"/>
    </location>
</feature>
<feature type="transmembrane region" description="Helical" evidence="1">
    <location>
        <begin position="214"/>
        <end position="232"/>
    </location>
</feature>
<name>A0A0E3UUP5_9BACT</name>